<proteinExistence type="predicted"/>
<dbReference type="InterPro" id="IPR004332">
    <property type="entry name" value="Transposase_MuDR"/>
</dbReference>
<evidence type="ECO:0000313" key="8">
    <source>
        <dbReference type="EMBL" id="WVZ62830.1"/>
    </source>
</evidence>
<gene>
    <name evidence="8" type="ORF">U9M48_012530</name>
</gene>
<dbReference type="Pfam" id="PF10536">
    <property type="entry name" value="PMD"/>
    <property type="match status" value="1"/>
</dbReference>
<reference evidence="8 9" key="1">
    <citation type="submission" date="2024-02" db="EMBL/GenBank/DDBJ databases">
        <title>High-quality chromosome-scale genome assembly of Pensacola bahiagrass (Paspalum notatum Flugge var. saurae).</title>
        <authorList>
            <person name="Vega J.M."/>
            <person name="Podio M."/>
            <person name="Orjuela J."/>
            <person name="Siena L.A."/>
            <person name="Pessino S.C."/>
            <person name="Combes M.C."/>
            <person name="Mariac C."/>
            <person name="Albertini E."/>
            <person name="Pupilli F."/>
            <person name="Ortiz J.P.A."/>
            <person name="Leblanc O."/>
        </authorList>
    </citation>
    <scope>NUCLEOTIDE SEQUENCE [LARGE SCALE GENOMIC DNA]</scope>
    <source>
        <strain evidence="8">R1</strain>
        <tissue evidence="8">Leaf</tissue>
    </source>
</reference>
<feature type="domain" description="SWIM-type" evidence="7">
    <location>
        <begin position="630"/>
        <end position="668"/>
    </location>
</feature>
<dbReference type="SMART" id="SM00575">
    <property type="entry name" value="ZnF_PMZ"/>
    <property type="match status" value="1"/>
</dbReference>
<evidence type="ECO:0000256" key="1">
    <source>
        <dbReference type="ARBA" id="ARBA00022723"/>
    </source>
</evidence>
<feature type="compositionally biased region" description="Pro residues" evidence="5">
    <location>
        <begin position="1343"/>
        <end position="1360"/>
    </location>
</feature>
<dbReference type="PROSITE" id="PS50966">
    <property type="entry name" value="ZF_SWIM"/>
    <property type="match status" value="1"/>
</dbReference>
<protein>
    <recommendedName>
        <fullName evidence="10">Mutator-like transposase</fullName>
    </recommendedName>
</protein>
<evidence type="ECO:0000256" key="2">
    <source>
        <dbReference type="ARBA" id="ARBA00022771"/>
    </source>
</evidence>
<dbReference type="PANTHER" id="PTHR31973">
    <property type="entry name" value="POLYPROTEIN, PUTATIVE-RELATED"/>
    <property type="match status" value="1"/>
</dbReference>
<evidence type="ECO:0000256" key="4">
    <source>
        <dbReference type="PROSITE-ProRule" id="PRU00047"/>
    </source>
</evidence>
<keyword evidence="1" id="KW-0479">Metal-binding</keyword>
<dbReference type="InterPro" id="IPR006564">
    <property type="entry name" value="Znf_PMZ"/>
</dbReference>
<evidence type="ECO:0000313" key="9">
    <source>
        <dbReference type="Proteomes" id="UP001341281"/>
    </source>
</evidence>
<evidence type="ECO:0000256" key="5">
    <source>
        <dbReference type="SAM" id="MobiDB-lite"/>
    </source>
</evidence>
<dbReference type="InterPro" id="IPR019557">
    <property type="entry name" value="AminoTfrase-like_pln_mobile"/>
</dbReference>
<evidence type="ECO:0008006" key="10">
    <source>
        <dbReference type="Google" id="ProtNLM"/>
    </source>
</evidence>
<keyword evidence="2 4" id="KW-0863">Zinc-finger</keyword>
<dbReference type="Pfam" id="PF10551">
    <property type="entry name" value="MULE"/>
    <property type="match status" value="1"/>
</dbReference>
<dbReference type="EMBL" id="CP144747">
    <property type="protein sequence ID" value="WVZ62830.1"/>
    <property type="molecule type" value="Genomic_DNA"/>
</dbReference>
<dbReference type="PANTHER" id="PTHR31973:SF195">
    <property type="entry name" value="MUDR FAMILY TRANSPOSASE"/>
    <property type="match status" value="1"/>
</dbReference>
<dbReference type="InterPro" id="IPR001878">
    <property type="entry name" value="Znf_CCHC"/>
</dbReference>
<keyword evidence="3" id="KW-0862">Zinc</keyword>
<dbReference type="GO" id="GO:0008270">
    <property type="term" value="F:zinc ion binding"/>
    <property type="evidence" value="ECO:0007669"/>
    <property type="project" value="UniProtKB-KW"/>
</dbReference>
<dbReference type="GO" id="GO:0003676">
    <property type="term" value="F:nucleic acid binding"/>
    <property type="evidence" value="ECO:0007669"/>
    <property type="project" value="InterPro"/>
</dbReference>
<evidence type="ECO:0000259" key="7">
    <source>
        <dbReference type="PROSITE" id="PS50966"/>
    </source>
</evidence>
<dbReference type="InterPro" id="IPR007527">
    <property type="entry name" value="Znf_SWIM"/>
</dbReference>
<feature type="region of interest" description="Disordered" evidence="5">
    <location>
        <begin position="30"/>
        <end position="101"/>
    </location>
</feature>
<dbReference type="Proteomes" id="UP001341281">
    <property type="component" value="Chromosome 03"/>
</dbReference>
<sequence>MLVQSIPKGIVSSEGVENYGNTSVAMAEDVGFEHGQQNEDGHTDLGVAVVGHGASGTEDDEEGNGRQHEVEEQAYEGPGSQAEPQGHEDEGHGSQAEPQGLADEGERIPSIVQQMQNEDDEFAQAQEIGEGSDEDEEYPIPGEWREHGFGNPVVHYAKQQEWEYRENEVVQGAKYASSALLKEAVKLWSLSLKKEFKVVKSTQSVYDVCCVSEGCPWRLHAYKGIMKTHWKVSIITEHTCYNREVPKYNRNLTAALVANEMYGRILDAPHFEPKQIIREMELQHQHTITKVFEMRFGTYEDSYDNLPRMLATIAQRNPGTYYDVMHFPNPEGGPSILQRVFFCLGPCVRAFQYCLPLLCIDGTFLTGKYKGTIPTAIGVDGNNQVLPLAFAFVENENADGWYWFLERVKANAVSSRSNVCLIGDRHYGILDAIEKLKYGNGASPPLWLDVHGSMNKDLRDLFKNPCSQNQQRKFNATWKLLDELTAKHQAATSSASSSGRTAKPFSQWIQDKPKEKWALLYDTNGRRYGIMTTNHAECYNMVMRSSRGLPLVGVVEFILYGCAKYFRERYMSISADLSNASVLFGRTITKYMETKTIKAQIHNARLLGTRENRFEVSCRDRSRRGVRRERTVQETVIGNDGTAHCSCMKPTLLHLPCSHVLAACRELSVDPTNFVSTFYTKGAIAATWNQELFGYGMVRAYTAPNEQKWYIPNPALKRLKGRRQTRRIRNGMDEAEAGKRPKQCTQCGAVGHNYKKCPENAFPAGAEAGPSGNATDGMAEKLPTPELLDPVVDSGHRSYMSAVEHKQLATFQCRPPKEYLELDNRWLQRLRGAGLLTFCRLVEGGPIGRHGRGRPRLMIDNSLITALVDRWRPETHTFHMPCGEMAPTLQDVSYLLGLPIAGTAVGPRVVPASWKDDLEIRFAGVDRLDDLGVLEPHPNARGPAKAWLLQFKVHCFIVVSPCYLSLLHHTYVDERITFTLANVGNRPHPDTYDESVRRSLEAYPLWPFGFMMFKNGTSNSVDKVLIPYAREIARCTRGCCSPLELGFDRASGDVSWLRATTTLWSYERLAVGRPIVDHRGYEARYYGQHDDDGPTMGTLWVCPRERTWANERARRTYPSFVVALDRLVAEDVIWEPYSANCGKSCSLWVVFFVHVQRDFVVYDASLVYDIYIEPHRPHELCDGSGTRSSFRYHVLSRLGQPCSCTWVTKVQPYVEAWDNAHQDVVHPVAPHTDWWYETFLTWYRPRTRCHVTYADTQPVPHESSSTDAYARHRDEALAGAKHSLMSVNVRMRICRQLRSSTHDAPERVRGGNPFTPDEQLRRLTAANESLVSMMNAWGYSIPPQGPPPHRPPIPPQYTGT</sequence>
<dbReference type="PROSITE" id="PS50158">
    <property type="entry name" value="ZF_CCHC"/>
    <property type="match status" value="1"/>
</dbReference>
<evidence type="ECO:0000259" key="6">
    <source>
        <dbReference type="PROSITE" id="PS50158"/>
    </source>
</evidence>
<keyword evidence="9" id="KW-1185">Reference proteome</keyword>
<organism evidence="8 9">
    <name type="scientific">Paspalum notatum var. saurae</name>
    <dbReference type="NCBI Taxonomy" id="547442"/>
    <lineage>
        <taxon>Eukaryota</taxon>
        <taxon>Viridiplantae</taxon>
        <taxon>Streptophyta</taxon>
        <taxon>Embryophyta</taxon>
        <taxon>Tracheophyta</taxon>
        <taxon>Spermatophyta</taxon>
        <taxon>Magnoliopsida</taxon>
        <taxon>Liliopsida</taxon>
        <taxon>Poales</taxon>
        <taxon>Poaceae</taxon>
        <taxon>PACMAD clade</taxon>
        <taxon>Panicoideae</taxon>
        <taxon>Andropogonodae</taxon>
        <taxon>Paspaleae</taxon>
        <taxon>Paspalinae</taxon>
        <taxon>Paspalum</taxon>
    </lineage>
</organism>
<dbReference type="Pfam" id="PF03108">
    <property type="entry name" value="DBD_Tnp_Mut"/>
    <property type="match status" value="1"/>
</dbReference>
<evidence type="ECO:0000256" key="3">
    <source>
        <dbReference type="ARBA" id="ARBA00022833"/>
    </source>
</evidence>
<feature type="domain" description="CCHC-type" evidence="6">
    <location>
        <begin position="744"/>
        <end position="759"/>
    </location>
</feature>
<feature type="region of interest" description="Disordered" evidence="5">
    <location>
        <begin position="1341"/>
        <end position="1360"/>
    </location>
</feature>
<accession>A0AAQ3WIM2</accession>
<name>A0AAQ3WIM2_PASNO</name>
<dbReference type="InterPro" id="IPR018289">
    <property type="entry name" value="MULE_transposase_dom"/>
</dbReference>